<evidence type="ECO:0008006" key="5">
    <source>
        <dbReference type="Google" id="ProtNLM"/>
    </source>
</evidence>
<keyword evidence="2" id="KW-0732">Signal</keyword>
<feature type="chain" id="PRO_5012545257" description="Cysteine rich repeat-containing protein" evidence="2">
    <location>
        <begin position="30"/>
        <end position="109"/>
    </location>
</feature>
<name>A0A1M6P981_9BRAD</name>
<organism evidence="3 4">
    <name type="scientific">Bradyrhizobium lablabi</name>
    <dbReference type="NCBI Taxonomy" id="722472"/>
    <lineage>
        <taxon>Bacteria</taxon>
        <taxon>Pseudomonadati</taxon>
        <taxon>Pseudomonadota</taxon>
        <taxon>Alphaproteobacteria</taxon>
        <taxon>Hyphomicrobiales</taxon>
        <taxon>Nitrobacteraceae</taxon>
        <taxon>Bradyrhizobium</taxon>
    </lineage>
</organism>
<dbReference type="Proteomes" id="UP000189935">
    <property type="component" value="Chromosome I"/>
</dbReference>
<reference evidence="3 4" key="1">
    <citation type="submission" date="2016-11" db="EMBL/GenBank/DDBJ databases">
        <authorList>
            <person name="Jaros S."/>
            <person name="Januszkiewicz K."/>
            <person name="Wedrychowicz H."/>
        </authorList>
    </citation>
    <scope>NUCLEOTIDE SEQUENCE [LARGE SCALE GENOMIC DNA]</scope>
    <source>
        <strain evidence="3 4">GAS499</strain>
    </source>
</reference>
<evidence type="ECO:0000256" key="1">
    <source>
        <dbReference type="SAM" id="MobiDB-lite"/>
    </source>
</evidence>
<evidence type="ECO:0000256" key="2">
    <source>
        <dbReference type="SAM" id="SignalP"/>
    </source>
</evidence>
<feature type="region of interest" description="Disordered" evidence="1">
    <location>
        <begin position="85"/>
        <end position="109"/>
    </location>
</feature>
<evidence type="ECO:0000313" key="3">
    <source>
        <dbReference type="EMBL" id="SHK04450.1"/>
    </source>
</evidence>
<gene>
    <name evidence="3" type="ORF">SAMN05444159_2264</name>
</gene>
<protein>
    <recommendedName>
        <fullName evidence="5">Cysteine rich repeat-containing protein</fullName>
    </recommendedName>
</protein>
<sequence>MISTRSNFGTCKLMVATAFMLAMTSVSHAYTLEEQELCSGDAMRLCSSEIPNVERITACMARQRDQLSEGCKAVFEVETPAAATETPAYERPVARPAKPIDLTPKFKHG</sequence>
<evidence type="ECO:0000313" key="4">
    <source>
        <dbReference type="Proteomes" id="UP000189935"/>
    </source>
</evidence>
<dbReference type="EMBL" id="LT670844">
    <property type="protein sequence ID" value="SHK04450.1"/>
    <property type="molecule type" value="Genomic_DNA"/>
</dbReference>
<feature type="signal peptide" evidence="2">
    <location>
        <begin position="1"/>
        <end position="29"/>
    </location>
</feature>
<accession>A0A1M6P981</accession>
<dbReference type="AlphaFoldDB" id="A0A1M6P981"/>
<dbReference type="OrthoDB" id="8245037at2"/>
<proteinExistence type="predicted"/>
<dbReference type="RefSeq" id="WP_079538212.1">
    <property type="nucleotide sequence ID" value="NZ_LT670844.1"/>
</dbReference>